<dbReference type="GO" id="GO:0004984">
    <property type="term" value="F:olfactory receptor activity"/>
    <property type="evidence" value="ECO:0007669"/>
    <property type="project" value="InterPro"/>
</dbReference>
<dbReference type="InterPro" id="IPR004117">
    <property type="entry name" value="7tm6_olfct_rcpt"/>
</dbReference>
<evidence type="ECO:0000256" key="7">
    <source>
        <dbReference type="ARBA" id="ARBA00023136"/>
    </source>
</evidence>
<feature type="transmembrane region" description="Helical" evidence="10">
    <location>
        <begin position="195"/>
        <end position="220"/>
    </location>
</feature>
<dbReference type="OrthoDB" id="6765072at2759"/>
<keyword evidence="12" id="KW-1185">Reference proteome</keyword>
<keyword evidence="2" id="KW-1003">Cell membrane</keyword>
<keyword evidence="7 10" id="KW-0472">Membrane</keyword>
<evidence type="ECO:0000256" key="8">
    <source>
        <dbReference type="ARBA" id="ARBA00023170"/>
    </source>
</evidence>
<keyword evidence="8" id="KW-0675">Receptor</keyword>
<feature type="transmembrane region" description="Helical" evidence="10">
    <location>
        <begin position="841"/>
        <end position="863"/>
    </location>
</feature>
<feature type="transmembrane region" description="Helical" evidence="10">
    <location>
        <begin position="672"/>
        <end position="694"/>
    </location>
</feature>
<feature type="transmembrane region" description="Helical" evidence="10">
    <location>
        <begin position="924"/>
        <end position="955"/>
    </location>
</feature>
<dbReference type="Proteomes" id="UP001153620">
    <property type="component" value="Chromosome 2"/>
</dbReference>
<feature type="transmembrane region" description="Helical" evidence="10">
    <location>
        <begin position="595"/>
        <end position="618"/>
    </location>
</feature>
<keyword evidence="6 10" id="KW-1133">Transmembrane helix</keyword>
<evidence type="ECO:0000256" key="5">
    <source>
        <dbReference type="ARBA" id="ARBA00022725"/>
    </source>
</evidence>
<keyword evidence="3" id="KW-0716">Sensory transduction</keyword>
<feature type="transmembrane region" description="Helical" evidence="10">
    <location>
        <begin position="307"/>
        <end position="330"/>
    </location>
</feature>
<comment type="subcellular location">
    <subcellularLocation>
        <location evidence="1">Cell membrane</location>
        <topology evidence="1">Multi-pass membrane protein</topology>
    </subcellularLocation>
</comment>
<feature type="transmembrane region" description="Helical" evidence="10">
    <location>
        <begin position="983"/>
        <end position="1008"/>
    </location>
</feature>
<evidence type="ECO:0000256" key="6">
    <source>
        <dbReference type="ARBA" id="ARBA00022989"/>
    </source>
</evidence>
<dbReference type="PANTHER" id="PTHR21137:SF35">
    <property type="entry name" value="ODORANT RECEPTOR 19A-RELATED"/>
    <property type="match status" value="1"/>
</dbReference>
<reference evidence="11" key="1">
    <citation type="submission" date="2022-01" db="EMBL/GenBank/DDBJ databases">
        <authorList>
            <person name="King R."/>
        </authorList>
    </citation>
    <scope>NUCLEOTIDE SEQUENCE</scope>
</reference>
<name>A0A9N9RT39_9DIPT</name>
<evidence type="ECO:0000313" key="11">
    <source>
        <dbReference type="EMBL" id="CAG9802970.1"/>
    </source>
</evidence>
<evidence type="ECO:0000256" key="1">
    <source>
        <dbReference type="ARBA" id="ARBA00004651"/>
    </source>
</evidence>
<feature type="transmembrane region" description="Helical" evidence="10">
    <location>
        <begin position="1069"/>
        <end position="1091"/>
    </location>
</feature>
<organism evidence="11 12">
    <name type="scientific">Chironomus riparius</name>
    <dbReference type="NCBI Taxonomy" id="315576"/>
    <lineage>
        <taxon>Eukaryota</taxon>
        <taxon>Metazoa</taxon>
        <taxon>Ecdysozoa</taxon>
        <taxon>Arthropoda</taxon>
        <taxon>Hexapoda</taxon>
        <taxon>Insecta</taxon>
        <taxon>Pterygota</taxon>
        <taxon>Neoptera</taxon>
        <taxon>Endopterygota</taxon>
        <taxon>Diptera</taxon>
        <taxon>Nematocera</taxon>
        <taxon>Chironomoidea</taxon>
        <taxon>Chironomidae</taxon>
        <taxon>Chironominae</taxon>
        <taxon>Chironomus</taxon>
    </lineage>
</organism>
<feature type="transmembrane region" description="Helical" evidence="10">
    <location>
        <begin position="448"/>
        <end position="469"/>
    </location>
</feature>
<keyword evidence="5" id="KW-0552">Olfaction</keyword>
<evidence type="ECO:0000256" key="9">
    <source>
        <dbReference type="ARBA" id="ARBA00023224"/>
    </source>
</evidence>
<feature type="transmembrane region" description="Helical" evidence="10">
    <location>
        <begin position="136"/>
        <end position="163"/>
    </location>
</feature>
<evidence type="ECO:0000256" key="3">
    <source>
        <dbReference type="ARBA" id="ARBA00022606"/>
    </source>
</evidence>
<feature type="transmembrane region" description="Helical" evidence="10">
    <location>
        <begin position="475"/>
        <end position="500"/>
    </location>
</feature>
<dbReference type="Pfam" id="PF02949">
    <property type="entry name" value="7tm_6"/>
    <property type="match status" value="3"/>
</dbReference>
<reference evidence="11" key="2">
    <citation type="submission" date="2022-10" db="EMBL/GenBank/DDBJ databases">
        <authorList>
            <consortium name="ENA_rothamsted_submissions"/>
            <consortium name="culmorum"/>
            <person name="King R."/>
        </authorList>
    </citation>
    <scope>NUCLEOTIDE SEQUENCE</scope>
</reference>
<dbReference type="EMBL" id="OU895878">
    <property type="protein sequence ID" value="CAG9802970.1"/>
    <property type="molecule type" value="Genomic_DNA"/>
</dbReference>
<feature type="transmembrane region" description="Helical" evidence="10">
    <location>
        <begin position="81"/>
        <end position="106"/>
    </location>
</feature>
<dbReference type="PANTHER" id="PTHR21137">
    <property type="entry name" value="ODORANT RECEPTOR"/>
    <property type="match status" value="1"/>
</dbReference>
<feature type="transmembrane region" description="Helical" evidence="10">
    <location>
        <begin position="1097"/>
        <end position="1118"/>
    </location>
</feature>
<feature type="transmembrane region" description="Helical" evidence="10">
    <location>
        <begin position="700"/>
        <end position="724"/>
    </location>
</feature>
<evidence type="ECO:0000256" key="10">
    <source>
        <dbReference type="SAM" id="Phobius"/>
    </source>
</evidence>
<sequence>MVKFRIPTKSTYFSSEAVTNLQMMDELLEFAMKWGRLIGGGIFDKDFKRINKKNVTILFLTALTCIINVYDIYLFREDVPRCVFCILTISGQVQGFAKFYTFIWLYKNILNLRKQSDNFLEKFSSLKLSRIFEEKLIIASHLTAILTFLSMSTFILIASYPIINFMLFNERILHFGLELPLIDWKFSWIGYGINFIHQGGLLFIFICISIMTFCITICYVTSAICQFDVLELLIVELNEFVLSNKDGRKNGEIRCQIRILVETHTNMVTFLKQMRQTLMLYYFIDFSALVFQKTVELFAIISFNFIPGYVCAVSTGFLILLPCALGSVLISKGDEFYQNLYNISWHLMSISDQKSLKFIILNSKKPNGLAAGIRTLELSAFLEIYKAIYSYLMLLQNIKIPTKSLYFSSYDITHLQMMDEILEYAMKWGRLIGGGIFDQDFKRTNKNIVTIMLLTALTCIINVYDIYLFRDDVPRCVFCILTISGQVQGFAKFYSFIWLFENILNLRKQSKEFHEKVSSLKSSKIFEEKFMIVAHMAAVITFLAISTFILIASYPIIYYLIFKKRILHFGLELPLIDWKFSWIGYGINFIHQGGLLFLFICMTIKTLCIIICFIASAICQFDVLEMLLVELNELAIFNQDGSKDGEICIKIRFLVDQHTNLIQYLQDMRRTFLVYFFIDFSALVFQKTVELFAIISFNFIPGYVCAISTGFLIFLPCVLGSILISKGDEFYRKLYNISWHLLSISNQKSFKFIILNSKTSKGLAAGIQTLELTAFLELLKNMVKCIKLKNKFKIPTKSSYFSSDVITHWQMVDEIFEFIMKWGRLIGVGIFDQNFEITNRIITILMSLMTFNCIVNFCDIYLFRKDMVRCVFCLLTLSACIQGFAKFHTFLWLRDNVLNLRKQSEKFHEHFSSLKSSKIFEEKFMIVAHVSAGLTILYICTFILIAVYPIIYYFIMDERILHFGLELPFIDWKESWIGYGINFVHQIVSISTFFCASNLSLCIIICFMTSGICQFDVLDILIDELNDSAIGNEEGKKSDEINAKIKFLVQTHVNLIEFLNNFRKTFASYYFLEIASLLFQKTVVLFAIISLNFVPGYLLACVTAFQLLLPCAFGSILISKGDKFYDDLCNVTWNLMSVSDQKSFKFVMQYSRYPKGLSAGIKPLNFYTFLEVYKTILSYLMLLNSFD</sequence>
<protein>
    <recommendedName>
        <fullName evidence="13">Odorant receptor</fullName>
    </recommendedName>
</protein>
<evidence type="ECO:0000256" key="2">
    <source>
        <dbReference type="ARBA" id="ARBA00022475"/>
    </source>
</evidence>
<keyword evidence="4 10" id="KW-0812">Transmembrane</keyword>
<feature type="transmembrane region" description="Helical" evidence="10">
    <location>
        <begin position="530"/>
        <end position="561"/>
    </location>
</feature>
<evidence type="ECO:0000313" key="12">
    <source>
        <dbReference type="Proteomes" id="UP001153620"/>
    </source>
</evidence>
<dbReference type="AlphaFoldDB" id="A0A9N9RT39"/>
<proteinExistence type="predicted"/>
<gene>
    <name evidence="11" type="ORF">CHIRRI_LOCUS5873</name>
</gene>
<dbReference type="GO" id="GO:0005886">
    <property type="term" value="C:plasma membrane"/>
    <property type="evidence" value="ECO:0007669"/>
    <property type="project" value="UniProtKB-SubCell"/>
</dbReference>
<evidence type="ECO:0008006" key="13">
    <source>
        <dbReference type="Google" id="ProtNLM"/>
    </source>
</evidence>
<keyword evidence="9" id="KW-0807">Transducer</keyword>
<dbReference type="GO" id="GO:0005549">
    <property type="term" value="F:odorant binding"/>
    <property type="evidence" value="ECO:0007669"/>
    <property type="project" value="InterPro"/>
</dbReference>
<dbReference type="GO" id="GO:0007165">
    <property type="term" value="P:signal transduction"/>
    <property type="evidence" value="ECO:0007669"/>
    <property type="project" value="UniProtKB-KW"/>
</dbReference>
<evidence type="ECO:0000256" key="4">
    <source>
        <dbReference type="ARBA" id="ARBA00022692"/>
    </source>
</evidence>
<feature type="transmembrane region" description="Helical" evidence="10">
    <location>
        <begin position="869"/>
        <end position="893"/>
    </location>
</feature>
<feature type="transmembrane region" description="Helical" evidence="10">
    <location>
        <begin position="55"/>
        <end position="75"/>
    </location>
</feature>
<accession>A0A9N9RT39</accession>
<feature type="transmembrane region" description="Helical" evidence="10">
    <location>
        <begin position="280"/>
        <end position="301"/>
    </location>
</feature>